<dbReference type="Proteomes" id="UP000543554">
    <property type="component" value="Unassembled WGS sequence"/>
</dbReference>
<dbReference type="RefSeq" id="WP_182553987.1">
    <property type="nucleotide sequence ID" value="NZ_BPRF01000002.1"/>
</dbReference>
<name>A0AA40RZ71_9HYPH</name>
<keyword evidence="2" id="KW-1185">Reference proteome</keyword>
<evidence type="ECO:0000313" key="2">
    <source>
        <dbReference type="Proteomes" id="UP000543554"/>
    </source>
</evidence>
<gene>
    <name evidence="1" type="ORF">HNR51_000741</name>
</gene>
<sequence>MIASIFFIRKSPIRLVPQSANYVPSPPRDRHGDLEDRAGKLRTKYAKKAEYVGKSAKNDEFSGIG</sequence>
<accession>A0AA40RZ71</accession>
<dbReference type="EMBL" id="JACJIB010000001">
    <property type="protein sequence ID" value="MBA8911679.1"/>
    <property type="molecule type" value="Genomic_DNA"/>
</dbReference>
<proteinExistence type="predicted"/>
<comment type="caution">
    <text evidence="1">The sequence shown here is derived from an EMBL/GenBank/DDBJ whole genome shotgun (WGS) entry which is preliminary data.</text>
</comment>
<reference evidence="1 2" key="1">
    <citation type="submission" date="2020-08" db="EMBL/GenBank/DDBJ databases">
        <title>Genomic Encyclopedia of Type Strains, Phase IV (KMG-IV): sequencing the most valuable type-strain genomes for metagenomic binning, comparative biology and taxonomic classification.</title>
        <authorList>
            <person name="Goeker M."/>
        </authorList>
    </citation>
    <scope>NUCLEOTIDE SEQUENCE [LARGE SCALE GENOMIC DNA]</scope>
    <source>
        <strain evidence="1 2">DSM 11490</strain>
    </source>
</reference>
<protein>
    <submittedName>
        <fullName evidence="1">Uncharacterized protein</fullName>
    </submittedName>
</protein>
<dbReference type="AlphaFoldDB" id="A0AA40RZ71"/>
<organism evidence="1 2">
    <name type="scientific">Methylorubrum thiocyanatum</name>
    <dbReference type="NCBI Taxonomy" id="47958"/>
    <lineage>
        <taxon>Bacteria</taxon>
        <taxon>Pseudomonadati</taxon>
        <taxon>Pseudomonadota</taxon>
        <taxon>Alphaproteobacteria</taxon>
        <taxon>Hyphomicrobiales</taxon>
        <taxon>Methylobacteriaceae</taxon>
        <taxon>Methylorubrum</taxon>
    </lineage>
</organism>
<evidence type="ECO:0000313" key="1">
    <source>
        <dbReference type="EMBL" id="MBA8911679.1"/>
    </source>
</evidence>